<evidence type="ECO:0000256" key="1">
    <source>
        <dbReference type="ARBA" id="ARBA00007692"/>
    </source>
</evidence>
<dbReference type="GO" id="GO:0006353">
    <property type="term" value="P:DNA-templated transcription termination"/>
    <property type="evidence" value="ECO:0007669"/>
    <property type="project" value="UniProtKB-KW"/>
</dbReference>
<dbReference type="PANTHER" id="PTHR13068">
    <property type="entry name" value="CGI-12 PROTEIN-RELATED"/>
    <property type="match status" value="1"/>
</dbReference>
<dbReference type="FunFam" id="1.25.70.10:FF:000001">
    <property type="entry name" value="Mitochondrial transcription termination factor-like"/>
    <property type="match status" value="1"/>
</dbReference>
<dbReference type="PANTHER" id="PTHR13068:SF166">
    <property type="entry name" value="TRANSCRIPTION TERMINATION FACTOR MTERF15, MITOCHONDRIAL-LIKE"/>
    <property type="match status" value="1"/>
</dbReference>
<proteinExistence type="inferred from homology"/>
<keyword evidence="5" id="KW-1185">Reference proteome</keyword>
<evidence type="ECO:0000256" key="3">
    <source>
        <dbReference type="ARBA" id="ARBA00022946"/>
    </source>
</evidence>
<sequence length="389" mass="44666">MIYPLCKTVLHGRQGIVDSPILRRFCILRSDPFMLSLRFVSTSSKQNPFVVSYLINTCGFSPEYASLASASLASRRIRFKTPDRPDSVIAFFKNLGISKTQILSIIKKKPDLLVYDIEKTLLPKIEFLYSRDVSSSDLARILCANPHLLGRSLENCLIPSFNFFSNLFLSDKMAVEAIKRFPRMLTMHLEDALLPNIDILRGIGVRESNFVNVFRLRPRTFYVAPDAFKQIVEQVQKMGLHPSTMNFVLAICVLRSISKSHWEKKVDIYKKLGWSKEDVFRAFRLHPFCMLSSRDKIMCVMDFLVNKMGFQPSDVAKNPSVIKMSLEKRIIPRGLFAQDLLSKGLIQNFNLQALFYTSEKAFLQKFVNCHQEKASELLKLYEQKLGLPK</sequence>
<keyword evidence="2" id="KW-0805">Transcription regulation</keyword>
<dbReference type="InterPro" id="IPR003690">
    <property type="entry name" value="MTERF"/>
</dbReference>
<dbReference type="EMBL" id="BPVZ01000001">
    <property type="protein sequence ID" value="GKU85491.1"/>
    <property type="molecule type" value="Genomic_DNA"/>
</dbReference>
<comment type="caution">
    <text evidence="4">The sequence shown here is derived from an EMBL/GenBank/DDBJ whole genome shotgun (WGS) entry which is preliminary data.</text>
</comment>
<evidence type="ECO:0000313" key="5">
    <source>
        <dbReference type="Proteomes" id="UP001054252"/>
    </source>
</evidence>
<dbReference type="GO" id="GO:0003676">
    <property type="term" value="F:nucleic acid binding"/>
    <property type="evidence" value="ECO:0007669"/>
    <property type="project" value="InterPro"/>
</dbReference>
<organism evidence="4 5">
    <name type="scientific">Rubroshorea leprosula</name>
    <dbReference type="NCBI Taxonomy" id="152421"/>
    <lineage>
        <taxon>Eukaryota</taxon>
        <taxon>Viridiplantae</taxon>
        <taxon>Streptophyta</taxon>
        <taxon>Embryophyta</taxon>
        <taxon>Tracheophyta</taxon>
        <taxon>Spermatophyta</taxon>
        <taxon>Magnoliopsida</taxon>
        <taxon>eudicotyledons</taxon>
        <taxon>Gunneridae</taxon>
        <taxon>Pentapetalae</taxon>
        <taxon>rosids</taxon>
        <taxon>malvids</taxon>
        <taxon>Malvales</taxon>
        <taxon>Dipterocarpaceae</taxon>
        <taxon>Rubroshorea</taxon>
    </lineage>
</organism>
<evidence type="ECO:0000256" key="2">
    <source>
        <dbReference type="ARBA" id="ARBA00022472"/>
    </source>
</evidence>
<gene>
    <name evidence="4" type="ORF">SLEP1_g161</name>
</gene>
<dbReference type="AlphaFoldDB" id="A0AAV5HIY2"/>
<reference evidence="4 5" key="1">
    <citation type="journal article" date="2021" name="Commun. Biol.">
        <title>The genome of Shorea leprosula (Dipterocarpaceae) highlights the ecological relevance of drought in aseasonal tropical rainforests.</title>
        <authorList>
            <person name="Ng K.K.S."/>
            <person name="Kobayashi M.J."/>
            <person name="Fawcett J.A."/>
            <person name="Hatakeyama M."/>
            <person name="Paape T."/>
            <person name="Ng C.H."/>
            <person name="Ang C.C."/>
            <person name="Tnah L.H."/>
            <person name="Lee C.T."/>
            <person name="Nishiyama T."/>
            <person name="Sese J."/>
            <person name="O'Brien M.J."/>
            <person name="Copetti D."/>
            <person name="Mohd Noor M.I."/>
            <person name="Ong R.C."/>
            <person name="Putra M."/>
            <person name="Sireger I.Z."/>
            <person name="Indrioko S."/>
            <person name="Kosugi Y."/>
            <person name="Izuno A."/>
            <person name="Isagi Y."/>
            <person name="Lee S.L."/>
            <person name="Shimizu K.K."/>
        </authorList>
    </citation>
    <scope>NUCLEOTIDE SEQUENCE [LARGE SCALE GENOMIC DNA]</scope>
    <source>
        <strain evidence="4">214</strain>
    </source>
</reference>
<comment type="similarity">
    <text evidence="1">Belongs to the mTERF family.</text>
</comment>
<accession>A0AAV5HIY2</accession>
<keyword evidence="3" id="KW-0809">Transit peptide</keyword>
<evidence type="ECO:0000313" key="4">
    <source>
        <dbReference type="EMBL" id="GKU85491.1"/>
    </source>
</evidence>
<protein>
    <submittedName>
        <fullName evidence="4">Uncharacterized protein</fullName>
    </submittedName>
</protein>
<dbReference type="InterPro" id="IPR038538">
    <property type="entry name" value="MTERF_sf"/>
</dbReference>
<name>A0AAV5HIY2_9ROSI</name>
<dbReference type="Pfam" id="PF02536">
    <property type="entry name" value="mTERF"/>
    <property type="match status" value="2"/>
</dbReference>
<dbReference type="Gene3D" id="1.25.70.10">
    <property type="entry name" value="Transcription termination factor 3, mitochondrial"/>
    <property type="match status" value="1"/>
</dbReference>
<keyword evidence="2" id="KW-0806">Transcription termination</keyword>
<keyword evidence="2" id="KW-0804">Transcription</keyword>
<dbReference type="Proteomes" id="UP001054252">
    <property type="component" value="Unassembled WGS sequence"/>
</dbReference>
<dbReference type="SMART" id="SM00733">
    <property type="entry name" value="Mterf"/>
    <property type="match status" value="7"/>
</dbReference>